<dbReference type="Pfam" id="PF01809">
    <property type="entry name" value="YidD"/>
    <property type="match status" value="1"/>
</dbReference>
<reference evidence="1 2" key="1">
    <citation type="submission" date="2013-06" db="EMBL/GenBank/DDBJ databases">
        <title>The Complete Genome Sequence of Lactobacillus reuteri I5007, a Probiotic Strain Isolated from Healthy Pig.</title>
        <authorList>
            <person name="Hou C."/>
            <person name="Qiao S."/>
            <person name="Zeng X."/>
            <person name="Ma X."/>
            <person name="Yang F."/>
        </authorList>
    </citation>
    <scope>NUCLEOTIDE SEQUENCE [LARGE SCALE GENOMIC DNA]</scope>
    <source>
        <strain evidence="1 2">I5007</strain>
    </source>
</reference>
<dbReference type="InterPro" id="IPR002696">
    <property type="entry name" value="Membr_insert_effic_factor_YidD"/>
</dbReference>
<evidence type="ECO:0000313" key="2">
    <source>
        <dbReference type="Proteomes" id="UP000014360"/>
    </source>
</evidence>
<dbReference type="AlphaFoldDB" id="R9WIC5"/>
<dbReference type="HOGENOM" id="CLU_204551_0_1_9"/>
<proteinExistence type="predicted"/>
<dbReference type="Proteomes" id="UP000014360">
    <property type="component" value="Chromosome"/>
</dbReference>
<accession>R9WIC5</accession>
<name>R9WIC5_LIMRT</name>
<dbReference type="KEGG" id="lrt:LRI_1447"/>
<evidence type="ECO:0000313" key="1">
    <source>
        <dbReference type="EMBL" id="AGN99656.1"/>
    </source>
</evidence>
<organism evidence="1 2">
    <name type="scientific">Limosilactobacillus reuteri I5007</name>
    <dbReference type="NCBI Taxonomy" id="1340495"/>
    <lineage>
        <taxon>Bacteria</taxon>
        <taxon>Bacillati</taxon>
        <taxon>Bacillota</taxon>
        <taxon>Bacilli</taxon>
        <taxon>Lactobacillales</taxon>
        <taxon>Lactobacillaceae</taxon>
        <taxon>Limosilactobacillus</taxon>
    </lineage>
</organism>
<dbReference type="PATRIC" id="fig|1340495.3.peg.1449"/>
<dbReference type="SMART" id="SM01234">
    <property type="entry name" value="Haemolytic"/>
    <property type="match status" value="1"/>
</dbReference>
<gene>
    <name evidence="1" type="ORF">LRI_1447</name>
</gene>
<sequence length="44" mass="5101">MLEALQHFGLKGILLGSWRLLRCQPFSRGGYDPVPNHFTFRRQG</sequence>
<protein>
    <submittedName>
        <fullName evidence="1">Alpha-hemolysin-like protein</fullName>
    </submittedName>
</protein>
<dbReference type="EMBL" id="CP006011">
    <property type="protein sequence ID" value="AGN99656.1"/>
    <property type="molecule type" value="Genomic_DNA"/>
</dbReference>